<keyword evidence="4" id="KW-0315">Glutamine amidotransferase</keyword>
<gene>
    <name evidence="6" type="ORF">IW261DRAFT_1570333</name>
</gene>
<dbReference type="GO" id="GO:0016491">
    <property type="term" value="F:oxidoreductase activity"/>
    <property type="evidence" value="ECO:0007669"/>
    <property type="project" value="InterPro"/>
</dbReference>
<accession>A0AA39U2I6</accession>
<organism evidence="6 7">
    <name type="scientific">Armillaria novae-zelandiae</name>
    <dbReference type="NCBI Taxonomy" id="153914"/>
    <lineage>
        <taxon>Eukaryota</taxon>
        <taxon>Fungi</taxon>
        <taxon>Dikarya</taxon>
        <taxon>Basidiomycota</taxon>
        <taxon>Agaricomycotina</taxon>
        <taxon>Agaricomycetes</taxon>
        <taxon>Agaricomycetidae</taxon>
        <taxon>Agaricales</taxon>
        <taxon>Marasmiineae</taxon>
        <taxon>Physalacriaceae</taxon>
        <taxon>Armillaria</taxon>
    </lineage>
</organism>
<dbReference type="AlphaFoldDB" id="A0AA39U2I6"/>
<dbReference type="SUPFAM" id="SSF52317">
    <property type="entry name" value="Class I glutamine amidotransferase-like"/>
    <property type="match status" value="1"/>
</dbReference>
<dbReference type="GO" id="GO:0000162">
    <property type="term" value="P:L-tryptophan biosynthetic process"/>
    <property type="evidence" value="ECO:0007669"/>
    <property type="project" value="UniProtKB-KW"/>
</dbReference>
<dbReference type="InterPro" id="IPR050472">
    <property type="entry name" value="Anth_synth/Amidotransfase"/>
</dbReference>
<dbReference type="Pfam" id="PF00117">
    <property type="entry name" value="GATase"/>
    <property type="match status" value="1"/>
</dbReference>
<dbReference type="Gene3D" id="3.40.50.880">
    <property type="match status" value="1"/>
</dbReference>
<dbReference type="PANTHER" id="PTHR43418">
    <property type="entry name" value="MULTIFUNCTIONAL TRYPTOPHAN BIOSYNTHESIS PROTEIN-RELATED"/>
    <property type="match status" value="1"/>
</dbReference>
<evidence type="ECO:0000256" key="3">
    <source>
        <dbReference type="ARBA" id="ARBA00022822"/>
    </source>
</evidence>
<dbReference type="PANTHER" id="PTHR43418:SF4">
    <property type="entry name" value="MULTIFUNCTIONAL TRYPTOPHAN BIOSYNTHESIS PROTEIN"/>
    <property type="match status" value="1"/>
</dbReference>
<dbReference type="InterPro" id="IPR006221">
    <property type="entry name" value="TrpG/PapA_dom"/>
</dbReference>
<evidence type="ECO:0000256" key="4">
    <source>
        <dbReference type="ARBA" id="ARBA00022962"/>
    </source>
</evidence>
<sequence>MHGKVSWILHDKGGCFKGLTQGIKSMQYHSLSAAHASLPAELAIMATTEDSGVIMGMHHCQYTLKAVQYHPESILSEAGDALIHNFLTLCGGTWADNPNSHVIDSSLRITNSRRIVNSTQSGAVCGHHNGKFGFDTFIHTRASLDPPGWYDIHSILSSRYPPYTDKKLNTLSWLFPSLPAQPKGPPVPTGSHSFIKWFLLALATVFAGVLTKKKISA</sequence>
<keyword evidence="3" id="KW-0028">Amino-acid biosynthesis</keyword>
<dbReference type="GO" id="GO:0005829">
    <property type="term" value="C:cytosol"/>
    <property type="evidence" value="ECO:0007669"/>
    <property type="project" value="TreeGrafter"/>
</dbReference>
<evidence type="ECO:0000256" key="2">
    <source>
        <dbReference type="ARBA" id="ARBA00012266"/>
    </source>
</evidence>
<keyword evidence="3" id="KW-0822">Tryptophan biosynthesis</keyword>
<dbReference type="Gene3D" id="3.40.605.10">
    <property type="entry name" value="Aldehyde Dehydrogenase, Chain A, domain 1"/>
    <property type="match status" value="1"/>
</dbReference>
<evidence type="ECO:0000256" key="1">
    <source>
        <dbReference type="ARBA" id="ARBA00004873"/>
    </source>
</evidence>
<dbReference type="GO" id="GO:0004049">
    <property type="term" value="F:anthranilate synthase activity"/>
    <property type="evidence" value="ECO:0007669"/>
    <property type="project" value="UniProtKB-EC"/>
</dbReference>
<dbReference type="EC" id="4.1.3.27" evidence="2"/>
<feature type="domain" description="Glutamine amidotransferase" evidence="5">
    <location>
        <begin position="1"/>
        <end position="87"/>
    </location>
</feature>
<protein>
    <recommendedName>
        <fullName evidence="2">anthranilate synthase</fullName>
        <ecNumber evidence="2">4.1.3.27</ecNumber>
    </recommendedName>
</protein>
<dbReference type="CDD" id="cd01743">
    <property type="entry name" value="GATase1_Anthranilate_Synthase"/>
    <property type="match status" value="1"/>
</dbReference>
<name>A0AA39U2I6_9AGAR</name>
<evidence type="ECO:0000313" key="7">
    <source>
        <dbReference type="Proteomes" id="UP001175227"/>
    </source>
</evidence>
<evidence type="ECO:0000313" key="6">
    <source>
        <dbReference type="EMBL" id="KAK0472963.1"/>
    </source>
</evidence>
<keyword evidence="3" id="KW-0057">Aromatic amino acid biosynthesis</keyword>
<keyword evidence="7" id="KW-1185">Reference proteome</keyword>
<comment type="pathway">
    <text evidence="1">Amino-acid biosynthesis; L-tryptophan biosynthesis; L-tryptophan from chorismate: step 1/5.</text>
</comment>
<comment type="caution">
    <text evidence="6">The sequence shown here is derived from an EMBL/GenBank/DDBJ whole genome shotgun (WGS) entry which is preliminary data.</text>
</comment>
<dbReference type="InterPro" id="IPR017926">
    <property type="entry name" value="GATASE"/>
</dbReference>
<reference evidence="6" key="1">
    <citation type="submission" date="2023-06" db="EMBL/GenBank/DDBJ databases">
        <authorList>
            <consortium name="Lawrence Berkeley National Laboratory"/>
            <person name="Ahrendt S."/>
            <person name="Sahu N."/>
            <person name="Indic B."/>
            <person name="Wong-Bajracharya J."/>
            <person name="Merenyi Z."/>
            <person name="Ke H.-M."/>
            <person name="Monk M."/>
            <person name="Kocsube S."/>
            <person name="Drula E."/>
            <person name="Lipzen A."/>
            <person name="Balint B."/>
            <person name="Henrissat B."/>
            <person name="Andreopoulos B."/>
            <person name="Martin F.M."/>
            <person name="Harder C.B."/>
            <person name="Rigling D."/>
            <person name="Ford K.L."/>
            <person name="Foster G.D."/>
            <person name="Pangilinan J."/>
            <person name="Papanicolaou A."/>
            <person name="Barry K."/>
            <person name="LaButti K."/>
            <person name="Viragh M."/>
            <person name="Koriabine M."/>
            <person name="Yan M."/>
            <person name="Riley R."/>
            <person name="Champramary S."/>
            <person name="Plett K.L."/>
            <person name="Tsai I.J."/>
            <person name="Slot J."/>
            <person name="Sipos G."/>
            <person name="Plett J."/>
            <person name="Nagy L.G."/>
            <person name="Grigoriev I.V."/>
        </authorList>
    </citation>
    <scope>NUCLEOTIDE SEQUENCE</scope>
    <source>
        <strain evidence="6">ICMP 16352</strain>
    </source>
</reference>
<evidence type="ECO:0000259" key="5">
    <source>
        <dbReference type="Pfam" id="PF00117"/>
    </source>
</evidence>
<dbReference type="InterPro" id="IPR029062">
    <property type="entry name" value="Class_I_gatase-like"/>
</dbReference>
<dbReference type="EMBL" id="JAUEPR010000036">
    <property type="protein sequence ID" value="KAK0472963.1"/>
    <property type="molecule type" value="Genomic_DNA"/>
</dbReference>
<dbReference type="PROSITE" id="PS51273">
    <property type="entry name" value="GATASE_TYPE_1"/>
    <property type="match status" value="1"/>
</dbReference>
<dbReference type="Proteomes" id="UP001175227">
    <property type="component" value="Unassembled WGS sequence"/>
</dbReference>
<proteinExistence type="predicted"/>
<dbReference type="InterPro" id="IPR016162">
    <property type="entry name" value="Ald_DH_N"/>
</dbReference>